<feature type="domain" description="Integrase catalytic" evidence="1">
    <location>
        <begin position="293"/>
        <end position="395"/>
    </location>
</feature>
<evidence type="ECO:0000313" key="2">
    <source>
        <dbReference type="EMBL" id="GEX64372.1"/>
    </source>
</evidence>
<dbReference type="CDD" id="cd09272">
    <property type="entry name" value="RNase_HI_RT_Ty1"/>
    <property type="match status" value="2"/>
</dbReference>
<dbReference type="Gene3D" id="3.30.420.10">
    <property type="entry name" value="Ribonuclease H-like superfamily/Ribonuclease H"/>
    <property type="match status" value="1"/>
</dbReference>
<dbReference type="GO" id="GO:0015074">
    <property type="term" value="P:DNA integration"/>
    <property type="evidence" value="ECO:0007669"/>
    <property type="project" value="InterPro"/>
</dbReference>
<name>A0A699H8U9_TANCI</name>
<dbReference type="InterPro" id="IPR043502">
    <property type="entry name" value="DNA/RNA_pol_sf"/>
</dbReference>
<dbReference type="Pfam" id="PF07727">
    <property type="entry name" value="RVT_2"/>
    <property type="match status" value="1"/>
</dbReference>
<dbReference type="EMBL" id="BKCJ010120857">
    <property type="protein sequence ID" value="GEX64372.1"/>
    <property type="molecule type" value="Genomic_DNA"/>
</dbReference>
<organism evidence="2">
    <name type="scientific">Tanacetum cinerariifolium</name>
    <name type="common">Dalmatian daisy</name>
    <name type="synonym">Chrysanthemum cinerariifolium</name>
    <dbReference type="NCBI Taxonomy" id="118510"/>
    <lineage>
        <taxon>Eukaryota</taxon>
        <taxon>Viridiplantae</taxon>
        <taxon>Streptophyta</taxon>
        <taxon>Embryophyta</taxon>
        <taxon>Tracheophyta</taxon>
        <taxon>Spermatophyta</taxon>
        <taxon>Magnoliopsida</taxon>
        <taxon>eudicotyledons</taxon>
        <taxon>Gunneridae</taxon>
        <taxon>Pentapetalae</taxon>
        <taxon>asterids</taxon>
        <taxon>campanulids</taxon>
        <taxon>Asterales</taxon>
        <taxon>Asteraceae</taxon>
        <taxon>Asteroideae</taxon>
        <taxon>Anthemideae</taxon>
        <taxon>Anthemidinae</taxon>
        <taxon>Tanacetum</taxon>
    </lineage>
</organism>
<evidence type="ECO:0000259" key="1">
    <source>
        <dbReference type="PROSITE" id="PS50994"/>
    </source>
</evidence>
<dbReference type="SUPFAM" id="SSF53098">
    <property type="entry name" value="Ribonuclease H-like"/>
    <property type="match status" value="1"/>
</dbReference>
<dbReference type="SUPFAM" id="SSF56672">
    <property type="entry name" value="DNA/RNA polymerases"/>
    <property type="match status" value="1"/>
</dbReference>
<dbReference type="PROSITE" id="PS50994">
    <property type="entry name" value="INTEGRASE"/>
    <property type="match status" value="1"/>
</dbReference>
<dbReference type="AlphaFoldDB" id="A0A699H8U9"/>
<dbReference type="InterPro" id="IPR036397">
    <property type="entry name" value="RNaseH_sf"/>
</dbReference>
<feature type="non-terminal residue" evidence="2">
    <location>
        <position position="1"/>
    </location>
</feature>
<proteinExistence type="predicted"/>
<dbReference type="Pfam" id="PF25597">
    <property type="entry name" value="SH3_retrovirus"/>
    <property type="match status" value="1"/>
</dbReference>
<gene>
    <name evidence="2" type="ORF">Tci_336347</name>
</gene>
<sequence>AKLTEKHLKEVKRIFCYLRGTVNTGLCYTKDFGFELTGFSNADYVGCKDTFKSTSGGAQFLGEKLVSWSSKKQDCTALSTAKTKYVSLSACCAQVLWMRTQLTDYGFHFNKIPIYCDSKLAIAISCNPVQHSRTKHIAVRYHFIKDHVEKGTFELYFIKTDYQLADIFTKAFPADRFNYLVRRFGENFGISGKLNVSRMISQDTLIDFIKLFYGSAWKYIKDQPTVASQGVIRQLRLGSVDGVTTSLQLSRNSRPHMLDHQDKYIMKAQGLRGARKLEQGALHLYVGNGVRAQALQSDRGGEYISQEFKDYLKACGIVQQLTPPYTPQHNGVPERRDRTLLDMVRSMMNLTTLPLSFWDYALKSITRILNMVPSKKGCEALVKQDTPDKLQQISVKCVFIGYPKKTMGYYFYFQPENKIFVASEIPMVVEGFKPPQEQVTLIRRFERTHQAPNHLCLNVEAKKDSLRDLNEPTSYKAAIAIRIPISISAFYDYKIWQIDVKNAFLNGYLDEDIYMVQPEGFVDSKYSRKVCKLQRSIYGLKQASRSWNKRFDEEIKKLGFAQNLNEPCVYKKASRSNVTFLILYVADIIIMGNHIPSLQSVKDYFRKCLAMKDLRESSFILRIKIYRDRLDLNKTQCASTPEEVKRMQNVPYALAMGFIRYEARCTRPNVPFAQNITCRFQQNPGAVDWKSSKQSTIAISATEAEYIAASEAAMKAVWIRKFISGLGIVPTINEPIKMFCDNSTVLFIGNEPGVQKGARHYHRRYHYVRECIELGEINLLKVHTRQSS</sequence>
<dbReference type="InterPro" id="IPR012337">
    <property type="entry name" value="RNaseH-like_sf"/>
</dbReference>
<accession>A0A699H8U9</accession>
<dbReference type="PANTHER" id="PTHR11439:SF495">
    <property type="entry name" value="REVERSE TRANSCRIPTASE, RNA-DEPENDENT DNA POLYMERASE-RELATED"/>
    <property type="match status" value="1"/>
</dbReference>
<protein>
    <submittedName>
        <fullName evidence="2">Copia protein</fullName>
    </submittedName>
</protein>
<dbReference type="InterPro" id="IPR057670">
    <property type="entry name" value="SH3_retrovirus"/>
</dbReference>
<dbReference type="InterPro" id="IPR013103">
    <property type="entry name" value="RVT_2"/>
</dbReference>
<dbReference type="PANTHER" id="PTHR11439">
    <property type="entry name" value="GAG-POL-RELATED RETROTRANSPOSON"/>
    <property type="match status" value="1"/>
</dbReference>
<dbReference type="GO" id="GO:0003676">
    <property type="term" value="F:nucleic acid binding"/>
    <property type="evidence" value="ECO:0007669"/>
    <property type="project" value="InterPro"/>
</dbReference>
<dbReference type="InterPro" id="IPR001584">
    <property type="entry name" value="Integrase_cat-core"/>
</dbReference>
<comment type="caution">
    <text evidence="2">The sequence shown here is derived from an EMBL/GenBank/DDBJ whole genome shotgun (WGS) entry which is preliminary data.</text>
</comment>
<reference evidence="2" key="1">
    <citation type="journal article" date="2019" name="Sci. Rep.">
        <title>Draft genome of Tanacetum cinerariifolium, the natural source of mosquito coil.</title>
        <authorList>
            <person name="Yamashiro T."/>
            <person name="Shiraishi A."/>
            <person name="Satake H."/>
            <person name="Nakayama K."/>
        </authorList>
    </citation>
    <scope>NUCLEOTIDE SEQUENCE</scope>
</reference>